<dbReference type="SUPFAM" id="SSF47954">
    <property type="entry name" value="Cyclin-like"/>
    <property type="match status" value="1"/>
</dbReference>
<dbReference type="eggNOG" id="ENOG502T3A9">
    <property type="taxonomic scope" value="Eukaryota"/>
</dbReference>
<proteinExistence type="predicted"/>
<evidence type="ECO:0000313" key="2">
    <source>
        <dbReference type="WBParaSite" id="Csp11.Scaffold630.g21255.t1"/>
    </source>
</evidence>
<accession>A0A1I7V0S1</accession>
<name>A0A1I7V0S1_9PELO</name>
<reference evidence="2" key="1">
    <citation type="submission" date="2016-11" db="UniProtKB">
        <authorList>
            <consortium name="WormBaseParasite"/>
        </authorList>
    </citation>
    <scope>IDENTIFICATION</scope>
</reference>
<dbReference type="AlphaFoldDB" id="A0A1I7V0S1"/>
<organism evidence="1 2">
    <name type="scientific">Caenorhabditis tropicalis</name>
    <dbReference type="NCBI Taxonomy" id="1561998"/>
    <lineage>
        <taxon>Eukaryota</taxon>
        <taxon>Metazoa</taxon>
        <taxon>Ecdysozoa</taxon>
        <taxon>Nematoda</taxon>
        <taxon>Chromadorea</taxon>
        <taxon>Rhabditida</taxon>
        <taxon>Rhabditina</taxon>
        <taxon>Rhabditomorpha</taxon>
        <taxon>Rhabditoidea</taxon>
        <taxon>Rhabditidae</taxon>
        <taxon>Peloderinae</taxon>
        <taxon>Caenorhabditis</taxon>
    </lineage>
</organism>
<keyword evidence="1" id="KW-1185">Reference proteome</keyword>
<evidence type="ECO:0000313" key="1">
    <source>
        <dbReference type="Proteomes" id="UP000095282"/>
    </source>
</evidence>
<dbReference type="Proteomes" id="UP000095282">
    <property type="component" value="Unplaced"/>
</dbReference>
<protein>
    <submittedName>
        <fullName evidence="2">Cyclin N-terminal domain-containing protein</fullName>
    </submittedName>
</protein>
<sequence>MLDSALAVLHDFNSFIPTVTNISNETLALAVIYFLVDFHKIKINLGSATEPWYTVLCRNVQIDEIEFLRQRMEYCLIGIEENQY</sequence>
<dbReference type="InterPro" id="IPR036915">
    <property type="entry name" value="Cyclin-like_sf"/>
</dbReference>
<dbReference type="WBParaSite" id="Csp11.Scaffold630.g21255.t1">
    <property type="protein sequence ID" value="Csp11.Scaffold630.g21255.t1"/>
    <property type="gene ID" value="Csp11.Scaffold630.g21255"/>
</dbReference>